<feature type="transmembrane region" description="Helical" evidence="1">
    <location>
        <begin position="34"/>
        <end position="64"/>
    </location>
</feature>
<organism evidence="3 4">
    <name type="scientific">Nocardioides salarius</name>
    <dbReference type="NCBI Taxonomy" id="374513"/>
    <lineage>
        <taxon>Bacteria</taxon>
        <taxon>Bacillati</taxon>
        <taxon>Actinomycetota</taxon>
        <taxon>Actinomycetes</taxon>
        <taxon>Propionibacteriales</taxon>
        <taxon>Nocardioidaceae</taxon>
        <taxon>Nocardioides</taxon>
    </lineage>
</organism>
<evidence type="ECO:0000256" key="1">
    <source>
        <dbReference type="SAM" id="Phobius"/>
    </source>
</evidence>
<accession>A0ABS2M6X8</accession>
<feature type="transmembrane region" description="Helical" evidence="1">
    <location>
        <begin position="171"/>
        <end position="190"/>
    </location>
</feature>
<keyword evidence="4" id="KW-1185">Reference proteome</keyword>
<keyword evidence="3" id="KW-0378">Hydrolase</keyword>
<keyword evidence="1" id="KW-0472">Membrane</keyword>
<dbReference type="Pfam" id="PF02517">
    <property type="entry name" value="Rce1-like"/>
    <property type="match status" value="1"/>
</dbReference>
<reference evidence="3 4" key="1">
    <citation type="submission" date="2021-01" db="EMBL/GenBank/DDBJ databases">
        <title>Sequencing the genomes of 1000 actinobacteria strains.</title>
        <authorList>
            <person name="Klenk H.-P."/>
        </authorList>
    </citation>
    <scope>NUCLEOTIDE SEQUENCE [LARGE SCALE GENOMIC DNA]</scope>
    <source>
        <strain evidence="3 4">DSM 18239</strain>
    </source>
</reference>
<name>A0ABS2M6X8_9ACTN</name>
<feature type="transmembrane region" description="Helical" evidence="1">
    <location>
        <begin position="288"/>
        <end position="309"/>
    </location>
</feature>
<gene>
    <name evidence="3" type="ORF">JOE61_000762</name>
</gene>
<keyword evidence="1" id="KW-1133">Transmembrane helix</keyword>
<feature type="domain" description="CAAX prenyl protease 2/Lysostaphin resistance protein A-like" evidence="2">
    <location>
        <begin position="171"/>
        <end position="266"/>
    </location>
</feature>
<dbReference type="PANTHER" id="PTHR36435">
    <property type="entry name" value="SLR1288 PROTEIN"/>
    <property type="match status" value="1"/>
</dbReference>
<protein>
    <submittedName>
        <fullName evidence="3">Membrane protease YdiL (CAAX protease family)</fullName>
    </submittedName>
</protein>
<evidence type="ECO:0000313" key="3">
    <source>
        <dbReference type="EMBL" id="MBM7506948.1"/>
    </source>
</evidence>
<sequence length="333" mass="35890">MARWAEPLVQPEERLPDHRLPYHRLLSAAPRRGWWTLLGVAVLGVLFIALQLVITLALTLWLVLGGLDVGTAFERVTGQGEVMPSFLALVNLGWAVTIPVALGIVWVVHGVSPGWLSSVARRLRWGWMLTCFGLSFVALVATMVVSALVPVQESVAIDGGLNDFTRTTRDFLLVVVLLTPLQAAGEEYAFRGYLTQSFGAVLSRWPRVSVTMAVVVPAVVFALFHGVQDPPVFVDRLAFGLVAGALVVLTGGLEAGIAMHVLNNFLAFGIALAFSDMTTALNPTGGTWWSLPVTMTQSLVYLGVVVWWARRRGIATSAGAGEVAVLAARRSRV</sequence>
<dbReference type="GO" id="GO:0006508">
    <property type="term" value="P:proteolysis"/>
    <property type="evidence" value="ECO:0007669"/>
    <property type="project" value="UniProtKB-KW"/>
</dbReference>
<dbReference type="PANTHER" id="PTHR36435:SF1">
    <property type="entry name" value="CAAX AMINO TERMINAL PROTEASE FAMILY PROTEIN"/>
    <property type="match status" value="1"/>
</dbReference>
<dbReference type="GO" id="GO:0008233">
    <property type="term" value="F:peptidase activity"/>
    <property type="evidence" value="ECO:0007669"/>
    <property type="project" value="UniProtKB-KW"/>
</dbReference>
<evidence type="ECO:0000259" key="2">
    <source>
        <dbReference type="Pfam" id="PF02517"/>
    </source>
</evidence>
<dbReference type="InterPro" id="IPR052710">
    <property type="entry name" value="CAAX_protease"/>
</dbReference>
<keyword evidence="3" id="KW-0645">Protease</keyword>
<proteinExistence type="predicted"/>
<feature type="transmembrane region" description="Helical" evidence="1">
    <location>
        <begin position="233"/>
        <end position="253"/>
    </location>
</feature>
<keyword evidence="1" id="KW-0812">Transmembrane</keyword>
<feature type="transmembrane region" description="Helical" evidence="1">
    <location>
        <begin position="210"/>
        <end position="227"/>
    </location>
</feature>
<dbReference type="RefSeq" id="WP_307822792.1">
    <property type="nucleotide sequence ID" value="NZ_JACDTV010000003.1"/>
</dbReference>
<evidence type="ECO:0000313" key="4">
    <source>
        <dbReference type="Proteomes" id="UP000732378"/>
    </source>
</evidence>
<feature type="transmembrane region" description="Helical" evidence="1">
    <location>
        <begin position="84"/>
        <end position="108"/>
    </location>
</feature>
<dbReference type="EMBL" id="JAFBBZ010000001">
    <property type="protein sequence ID" value="MBM7506948.1"/>
    <property type="molecule type" value="Genomic_DNA"/>
</dbReference>
<feature type="transmembrane region" description="Helical" evidence="1">
    <location>
        <begin position="129"/>
        <end position="151"/>
    </location>
</feature>
<dbReference type="InterPro" id="IPR003675">
    <property type="entry name" value="Rce1/LyrA-like_dom"/>
</dbReference>
<dbReference type="Proteomes" id="UP000732378">
    <property type="component" value="Unassembled WGS sequence"/>
</dbReference>
<comment type="caution">
    <text evidence="3">The sequence shown here is derived from an EMBL/GenBank/DDBJ whole genome shotgun (WGS) entry which is preliminary data.</text>
</comment>